<reference evidence="1" key="2">
    <citation type="journal article" date="2021" name="PeerJ">
        <title>Extensive microbial diversity within the chicken gut microbiome revealed by metagenomics and culture.</title>
        <authorList>
            <person name="Gilroy R."/>
            <person name="Ravi A."/>
            <person name="Getino M."/>
            <person name="Pursley I."/>
            <person name="Horton D.L."/>
            <person name="Alikhan N.F."/>
            <person name="Baker D."/>
            <person name="Gharbi K."/>
            <person name="Hall N."/>
            <person name="Watson M."/>
            <person name="Adriaenssens E.M."/>
            <person name="Foster-Nyarko E."/>
            <person name="Jarju S."/>
            <person name="Secka A."/>
            <person name="Antonio M."/>
            <person name="Oren A."/>
            <person name="Chaudhuri R.R."/>
            <person name="La Ragione R."/>
            <person name="Hildebrand F."/>
            <person name="Pallen M.J."/>
        </authorList>
    </citation>
    <scope>NUCLEOTIDE SEQUENCE</scope>
    <source>
        <strain evidence="1">14700</strain>
    </source>
</reference>
<protein>
    <submittedName>
        <fullName evidence="1">Uncharacterized protein</fullName>
    </submittedName>
</protein>
<dbReference type="AlphaFoldDB" id="A0A9D9IA83"/>
<comment type="caution">
    <text evidence="1">The sequence shown here is derived from an EMBL/GenBank/DDBJ whole genome shotgun (WGS) entry which is preliminary data.</text>
</comment>
<evidence type="ECO:0000313" key="1">
    <source>
        <dbReference type="EMBL" id="MBO8468877.1"/>
    </source>
</evidence>
<dbReference type="Proteomes" id="UP000810292">
    <property type="component" value="Unassembled WGS sequence"/>
</dbReference>
<dbReference type="EMBL" id="JADIMF010000059">
    <property type="protein sequence ID" value="MBO8468877.1"/>
    <property type="molecule type" value="Genomic_DNA"/>
</dbReference>
<gene>
    <name evidence="1" type="ORF">IAA72_03730</name>
</gene>
<sequence length="129" mass="14382">MSDYSDIINHKAHVSSQHPRMSIEDRAAQFSPFAALSGYEETIEEAGRVAEMKTILGEDAINELNTNIGNLKKGDHVSISYFIEKEDIIRHADSVISAIDTVMNILTLEDGKKIPFDCILAIECENDEK</sequence>
<evidence type="ECO:0000313" key="2">
    <source>
        <dbReference type="Proteomes" id="UP000810292"/>
    </source>
</evidence>
<proteinExistence type="predicted"/>
<reference evidence="1" key="1">
    <citation type="submission" date="2020-10" db="EMBL/GenBank/DDBJ databases">
        <authorList>
            <person name="Gilroy R."/>
        </authorList>
    </citation>
    <scope>NUCLEOTIDE SEQUENCE</scope>
    <source>
        <strain evidence="1">14700</strain>
    </source>
</reference>
<accession>A0A9D9IA83</accession>
<name>A0A9D9IA83_9SPIO</name>
<organism evidence="1 2">
    <name type="scientific">Candidatus Ornithospirochaeta stercoravium</name>
    <dbReference type="NCBI Taxonomy" id="2840897"/>
    <lineage>
        <taxon>Bacteria</taxon>
        <taxon>Pseudomonadati</taxon>
        <taxon>Spirochaetota</taxon>
        <taxon>Spirochaetia</taxon>
        <taxon>Spirochaetales</taxon>
        <taxon>Spirochaetaceae</taxon>
        <taxon>Spirochaetaceae incertae sedis</taxon>
        <taxon>Candidatus Ornithospirochaeta</taxon>
    </lineage>
</organism>